<keyword evidence="4" id="KW-0472">Membrane</keyword>
<keyword evidence="3" id="KW-0808">Transferase</keyword>
<dbReference type="SUPFAM" id="SSF53448">
    <property type="entry name" value="Nucleotide-diphospho-sugar transferases"/>
    <property type="match status" value="1"/>
</dbReference>
<evidence type="ECO:0000256" key="1">
    <source>
        <dbReference type="ARBA" id="ARBA00004370"/>
    </source>
</evidence>
<evidence type="ECO:0000313" key="8">
    <source>
        <dbReference type="EMBL" id="GAX78650.1"/>
    </source>
</evidence>
<keyword evidence="5" id="KW-1015">Disulfide bond</keyword>
<feature type="chain" id="PRO_5012896982" description="Glycosyl transferase 64 domain-containing protein" evidence="6">
    <location>
        <begin position="22"/>
        <end position="297"/>
    </location>
</feature>
<dbReference type="GO" id="GO:0016020">
    <property type="term" value="C:membrane"/>
    <property type="evidence" value="ECO:0007669"/>
    <property type="project" value="UniProtKB-SubCell"/>
</dbReference>
<comment type="subcellular location">
    <subcellularLocation>
        <location evidence="1">Membrane</location>
    </subcellularLocation>
</comment>
<dbReference type="AlphaFoldDB" id="A0A250X7B4"/>
<keyword evidence="9" id="KW-1185">Reference proteome</keyword>
<reference evidence="8 9" key="1">
    <citation type="submission" date="2017-08" db="EMBL/GenBank/DDBJ databases">
        <title>Acidophilic green algal genome provides insights into adaptation to an acidic environment.</title>
        <authorList>
            <person name="Hirooka S."/>
            <person name="Hirose Y."/>
            <person name="Kanesaki Y."/>
            <person name="Higuchi S."/>
            <person name="Fujiwara T."/>
            <person name="Onuma R."/>
            <person name="Era A."/>
            <person name="Ohbayashi R."/>
            <person name="Uzuka A."/>
            <person name="Nozaki H."/>
            <person name="Yoshikawa H."/>
            <person name="Miyagishima S.Y."/>
        </authorList>
    </citation>
    <scope>NUCLEOTIDE SEQUENCE [LARGE SCALE GENOMIC DNA]</scope>
    <source>
        <strain evidence="8 9">NIES-2499</strain>
    </source>
</reference>
<dbReference type="InterPro" id="IPR004263">
    <property type="entry name" value="Exostosin"/>
</dbReference>
<comment type="similarity">
    <text evidence="2">Belongs to the glycosyltransferase 64 family.</text>
</comment>
<evidence type="ECO:0000256" key="2">
    <source>
        <dbReference type="ARBA" id="ARBA00008700"/>
    </source>
</evidence>
<dbReference type="Proteomes" id="UP000232323">
    <property type="component" value="Unassembled WGS sequence"/>
</dbReference>
<keyword evidence="6" id="KW-0732">Signal</keyword>
<dbReference type="OrthoDB" id="1684102at2759"/>
<gene>
    <name evidence="8" type="ORF">CEUSTIGMA_g6088.t1</name>
</gene>
<dbReference type="PANTHER" id="PTHR48261:SF2">
    <property type="entry name" value="ACETYLGLUCOSAMINYLTRANSFERASE"/>
    <property type="match status" value="1"/>
</dbReference>
<protein>
    <recommendedName>
        <fullName evidence="7">Glycosyl transferase 64 domain-containing protein</fullName>
    </recommendedName>
</protein>
<evidence type="ECO:0000256" key="4">
    <source>
        <dbReference type="ARBA" id="ARBA00023136"/>
    </source>
</evidence>
<evidence type="ECO:0000256" key="5">
    <source>
        <dbReference type="ARBA" id="ARBA00023157"/>
    </source>
</evidence>
<organism evidence="8 9">
    <name type="scientific">Chlamydomonas eustigma</name>
    <dbReference type="NCBI Taxonomy" id="1157962"/>
    <lineage>
        <taxon>Eukaryota</taxon>
        <taxon>Viridiplantae</taxon>
        <taxon>Chlorophyta</taxon>
        <taxon>core chlorophytes</taxon>
        <taxon>Chlorophyceae</taxon>
        <taxon>CS clade</taxon>
        <taxon>Chlamydomonadales</taxon>
        <taxon>Chlamydomonadaceae</taxon>
        <taxon>Chlamydomonas</taxon>
    </lineage>
</organism>
<accession>A0A250X7B4</accession>
<evidence type="ECO:0000256" key="3">
    <source>
        <dbReference type="ARBA" id="ARBA00022679"/>
    </source>
</evidence>
<feature type="signal peptide" evidence="6">
    <location>
        <begin position="1"/>
        <end position="21"/>
    </location>
</feature>
<comment type="caution">
    <text evidence="8">The sequence shown here is derived from an EMBL/GenBank/DDBJ whole genome shotgun (WGS) entry which is preliminary data.</text>
</comment>
<dbReference type="Pfam" id="PF09258">
    <property type="entry name" value="Glyco_transf_64"/>
    <property type="match status" value="1"/>
</dbReference>
<evidence type="ECO:0000313" key="9">
    <source>
        <dbReference type="Proteomes" id="UP000232323"/>
    </source>
</evidence>
<dbReference type="PANTHER" id="PTHR48261">
    <property type="entry name" value="ACETYLGLUCOSAMINYLTRANSFERASE"/>
    <property type="match status" value="1"/>
</dbReference>
<evidence type="ECO:0000256" key="6">
    <source>
        <dbReference type="SAM" id="SignalP"/>
    </source>
</evidence>
<evidence type="ECO:0000259" key="7">
    <source>
        <dbReference type="Pfam" id="PF09258"/>
    </source>
</evidence>
<feature type="domain" description="Glycosyl transferase 64" evidence="7">
    <location>
        <begin position="55"/>
        <end position="258"/>
    </location>
</feature>
<proteinExistence type="inferred from homology"/>
<name>A0A250X7B4_9CHLO</name>
<dbReference type="InterPro" id="IPR029044">
    <property type="entry name" value="Nucleotide-diphossugar_trans"/>
</dbReference>
<dbReference type="Gene3D" id="3.90.550.10">
    <property type="entry name" value="Spore Coat Polysaccharide Biosynthesis Protein SpsA, Chain A"/>
    <property type="match status" value="1"/>
</dbReference>
<sequence>MTSLRTVIVFATITCFNAVLSLKQIKHEHEGPRAVYRSLASEAARSAHRSDHQVTVVIMNWQRPDNVIHIARIYVTYESIAEIIIWMCHPDTKFKLSLPKVRIIDDVSANDKYGLSIRFKACLLAKTPWVFIQDDDHYIKKQGLSRMLMAKQKYPQRIIGVFGRDWPHGPSPQYIRKPVQYGPSRIALTVMLLSDVETCKAFWKYAPLVEPYVREHSSPLWNGEDIFFSLVSYKAFGQVPLIVKARKAFLSQEKKGIHFGGGHDNYRDDFLKYAVEILGIQYPDYPLGKIPVQMETS</sequence>
<dbReference type="GO" id="GO:0016757">
    <property type="term" value="F:glycosyltransferase activity"/>
    <property type="evidence" value="ECO:0007669"/>
    <property type="project" value="InterPro"/>
</dbReference>
<dbReference type="EMBL" id="BEGY01000034">
    <property type="protein sequence ID" value="GAX78650.1"/>
    <property type="molecule type" value="Genomic_DNA"/>
</dbReference>
<dbReference type="InterPro" id="IPR015338">
    <property type="entry name" value="GT64_dom"/>
</dbReference>